<sequence length="391" mass="43239">MTVSESTISAFSSIAYIIPAIVSGLSFLILFLFIIFLIRVELPGRHQPLTFSNFFTRSNTFLLLMWIGGGVDAASISIWTVNGLACKPMWIASTISLTLVEYSYLAFSFDRSVDILKRQWSPVVVKGLQILIYLQVVVGLTPIFVSAGDGGMTEVNVLVTYGVGGLLMCFMDLFFVASFSLYIRSLKADMKEVDLQINPQLKIIARYGYYGCLANLTTIILFSVAYACRIISNEADSWFVAYLAIRSLMDVAAFGTGLVITSMRFALFRNYLEQAKSAASDGGSRGSLNVFTGKGSTVQNQMDQSKPSRKSSNNSLADSKQSSRKGSQMSLSEIDLSRKASKISIHEFTRKGSHQRSLQDLTRKDSQPEIPNVPQIRHPSFQGHDPSLERK</sequence>
<evidence type="ECO:0000256" key="2">
    <source>
        <dbReference type="SAM" id="Phobius"/>
    </source>
</evidence>
<feature type="transmembrane region" description="Helical" evidence="2">
    <location>
        <begin position="128"/>
        <end position="147"/>
    </location>
</feature>
<evidence type="ECO:0000313" key="4">
    <source>
        <dbReference type="Proteomes" id="UP000193642"/>
    </source>
</evidence>
<keyword evidence="2" id="KW-0472">Membrane</keyword>
<proteinExistence type="predicted"/>
<feature type="compositionally biased region" description="Polar residues" evidence="1">
    <location>
        <begin position="290"/>
        <end position="331"/>
    </location>
</feature>
<name>A0A1Y2BEF0_9FUNG</name>
<feature type="transmembrane region" description="Helical" evidence="2">
    <location>
        <begin position="204"/>
        <end position="227"/>
    </location>
</feature>
<evidence type="ECO:0008006" key="5">
    <source>
        <dbReference type="Google" id="ProtNLM"/>
    </source>
</evidence>
<gene>
    <name evidence="3" type="ORF">BCR33DRAFT_723475</name>
</gene>
<dbReference type="AlphaFoldDB" id="A0A1Y2BEF0"/>
<feature type="region of interest" description="Disordered" evidence="1">
    <location>
        <begin position="345"/>
        <end position="391"/>
    </location>
</feature>
<feature type="transmembrane region" description="Helical" evidence="2">
    <location>
        <begin position="159"/>
        <end position="183"/>
    </location>
</feature>
<evidence type="ECO:0000313" key="3">
    <source>
        <dbReference type="EMBL" id="ORY32455.1"/>
    </source>
</evidence>
<feature type="transmembrane region" description="Helical" evidence="2">
    <location>
        <begin position="61"/>
        <end position="82"/>
    </location>
</feature>
<protein>
    <recommendedName>
        <fullName evidence="5">G-protein coupled receptors family 1 profile domain-containing protein</fullName>
    </recommendedName>
</protein>
<dbReference type="Proteomes" id="UP000193642">
    <property type="component" value="Unassembled WGS sequence"/>
</dbReference>
<keyword evidence="2" id="KW-1133">Transmembrane helix</keyword>
<feature type="transmembrane region" description="Helical" evidence="2">
    <location>
        <begin position="14"/>
        <end position="40"/>
    </location>
</feature>
<accession>A0A1Y2BEF0</accession>
<feature type="region of interest" description="Disordered" evidence="1">
    <location>
        <begin position="290"/>
        <end position="333"/>
    </location>
</feature>
<dbReference type="EMBL" id="MCGO01000071">
    <property type="protein sequence ID" value="ORY32455.1"/>
    <property type="molecule type" value="Genomic_DNA"/>
</dbReference>
<evidence type="ECO:0000256" key="1">
    <source>
        <dbReference type="SAM" id="MobiDB-lite"/>
    </source>
</evidence>
<feature type="transmembrane region" description="Helical" evidence="2">
    <location>
        <begin position="88"/>
        <end position="107"/>
    </location>
</feature>
<keyword evidence="4" id="KW-1185">Reference proteome</keyword>
<dbReference type="OrthoDB" id="2181881at2759"/>
<comment type="caution">
    <text evidence="3">The sequence shown here is derived from an EMBL/GenBank/DDBJ whole genome shotgun (WGS) entry which is preliminary data.</text>
</comment>
<keyword evidence="2" id="KW-0812">Transmembrane</keyword>
<reference evidence="3 4" key="1">
    <citation type="submission" date="2016-07" db="EMBL/GenBank/DDBJ databases">
        <title>Pervasive Adenine N6-methylation of Active Genes in Fungi.</title>
        <authorList>
            <consortium name="DOE Joint Genome Institute"/>
            <person name="Mondo S.J."/>
            <person name="Dannebaum R.O."/>
            <person name="Kuo R.C."/>
            <person name="Labutti K."/>
            <person name="Haridas S."/>
            <person name="Kuo A."/>
            <person name="Salamov A."/>
            <person name="Ahrendt S.R."/>
            <person name="Lipzen A."/>
            <person name="Sullivan W."/>
            <person name="Andreopoulos W.B."/>
            <person name="Clum A."/>
            <person name="Lindquist E."/>
            <person name="Daum C."/>
            <person name="Ramamoorthy G.K."/>
            <person name="Gryganskyi A."/>
            <person name="Culley D."/>
            <person name="Magnuson J.K."/>
            <person name="James T.Y."/>
            <person name="O'Malley M.A."/>
            <person name="Stajich J.E."/>
            <person name="Spatafora J.W."/>
            <person name="Visel A."/>
            <person name="Grigoriev I.V."/>
        </authorList>
    </citation>
    <scope>NUCLEOTIDE SEQUENCE [LARGE SCALE GENOMIC DNA]</scope>
    <source>
        <strain evidence="3 4">JEL800</strain>
    </source>
</reference>
<organism evidence="3 4">
    <name type="scientific">Rhizoclosmatium globosum</name>
    <dbReference type="NCBI Taxonomy" id="329046"/>
    <lineage>
        <taxon>Eukaryota</taxon>
        <taxon>Fungi</taxon>
        <taxon>Fungi incertae sedis</taxon>
        <taxon>Chytridiomycota</taxon>
        <taxon>Chytridiomycota incertae sedis</taxon>
        <taxon>Chytridiomycetes</taxon>
        <taxon>Chytridiales</taxon>
        <taxon>Chytriomycetaceae</taxon>
        <taxon>Rhizoclosmatium</taxon>
    </lineage>
</organism>